<proteinExistence type="predicted"/>
<sequence>MKKGIFTFLFIFAIATLFVFMLNPDSTSAFRLVSSENERYVIQINDLGCELTDYEIDVDLWHASIVGSYIVTLNNSGDTEVSIKWNDGSGDTSQKGNEMIIPANMVKKYNVNFYSHLLSRDFSYEYDEI</sequence>
<dbReference type="AlphaFoldDB" id="A0A7G9Z107"/>
<reference evidence="1" key="1">
    <citation type="submission" date="2020-06" db="EMBL/GenBank/DDBJ databases">
        <title>Unique genomic features of the anaerobic methanotrophic archaea.</title>
        <authorList>
            <person name="Chadwick G.L."/>
            <person name="Skennerton C.T."/>
            <person name="Laso-Perez R."/>
            <person name="Leu A.O."/>
            <person name="Speth D.R."/>
            <person name="Yu H."/>
            <person name="Morgan-Lang C."/>
            <person name="Hatzenpichler R."/>
            <person name="Goudeau D."/>
            <person name="Malmstrom R."/>
            <person name="Brazelton W.J."/>
            <person name="Woyke T."/>
            <person name="Hallam S.J."/>
            <person name="Tyson G.W."/>
            <person name="Wegener G."/>
            <person name="Boetius A."/>
            <person name="Orphan V."/>
        </authorList>
    </citation>
    <scope>NUCLEOTIDE SEQUENCE</scope>
</reference>
<dbReference type="EMBL" id="MT631555">
    <property type="protein sequence ID" value="QNO53941.1"/>
    <property type="molecule type" value="Genomic_DNA"/>
</dbReference>
<protein>
    <submittedName>
        <fullName evidence="1">Uncharacterized protein</fullName>
    </submittedName>
</protein>
<gene>
    <name evidence="1" type="ORF">NNHBGCAA_00041</name>
</gene>
<evidence type="ECO:0000313" key="1">
    <source>
        <dbReference type="EMBL" id="QNO53941.1"/>
    </source>
</evidence>
<organism evidence="1">
    <name type="scientific">Candidatus Methanophagaceae archaeon ANME-1 ERB6</name>
    <dbReference type="NCBI Taxonomy" id="2759912"/>
    <lineage>
        <taxon>Archaea</taxon>
        <taxon>Methanobacteriati</taxon>
        <taxon>Methanobacteriota</taxon>
        <taxon>Stenosarchaea group</taxon>
        <taxon>Methanomicrobia</taxon>
        <taxon>Candidatus Methanophagales</taxon>
        <taxon>Candidatus Methanophagaceae</taxon>
    </lineage>
</organism>
<accession>A0A7G9Z107</accession>
<name>A0A7G9Z107_9EURY</name>